<evidence type="ECO:0000313" key="12">
    <source>
        <dbReference type="EMBL" id="MBB5887684.1"/>
    </source>
</evidence>
<dbReference type="InterPro" id="IPR036097">
    <property type="entry name" value="HisK_dim/P_sf"/>
</dbReference>
<keyword evidence="9" id="KW-1133">Transmembrane helix</keyword>
<organism evidence="12 13">
    <name type="scientific">Lactovum miscens</name>
    <dbReference type="NCBI Taxonomy" id="190387"/>
    <lineage>
        <taxon>Bacteria</taxon>
        <taxon>Bacillati</taxon>
        <taxon>Bacillota</taxon>
        <taxon>Bacilli</taxon>
        <taxon>Lactobacillales</taxon>
        <taxon>Streptococcaceae</taxon>
        <taxon>Lactovum</taxon>
    </lineage>
</organism>
<evidence type="ECO:0000313" key="13">
    <source>
        <dbReference type="Proteomes" id="UP000562464"/>
    </source>
</evidence>
<evidence type="ECO:0000256" key="9">
    <source>
        <dbReference type="SAM" id="Phobius"/>
    </source>
</evidence>
<dbReference type="GO" id="GO:0016036">
    <property type="term" value="P:cellular response to phosphate starvation"/>
    <property type="evidence" value="ECO:0007669"/>
    <property type="project" value="TreeGrafter"/>
</dbReference>
<dbReference type="GO" id="GO:0000155">
    <property type="term" value="F:phosphorelay sensor kinase activity"/>
    <property type="evidence" value="ECO:0007669"/>
    <property type="project" value="InterPro"/>
</dbReference>
<dbReference type="FunFam" id="1.10.287.130:FF:000001">
    <property type="entry name" value="Two-component sensor histidine kinase"/>
    <property type="match status" value="1"/>
</dbReference>
<dbReference type="AlphaFoldDB" id="A0A841C5R1"/>
<dbReference type="InterPro" id="IPR004358">
    <property type="entry name" value="Sig_transdc_His_kin-like_C"/>
</dbReference>
<keyword evidence="9" id="KW-0812">Transmembrane</keyword>
<dbReference type="InterPro" id="IPR035965">
    <property type="entry name" value="PAS-like_dom_sf"/>
</dbReference>
<dbReference type="SUPFAM" id="SSF55785">
    <property type="entry name" value="PYP-like sensor domain (PAS domain)"/>
    <property type="match status" value="1"/>
</dbReference>
<feature type="domain" description="Histidine kinase" evidence="10">
    <location>
        <begin position="237"/>
        <end position="458"/>
    </location>
</feature>
<dbReference type="Pfam" id="PF02518">
    <property type="entry name" value="HATPase_c"/>
    <property type="match status" value="1"/>
</dbReference>
<dbReference type="Pfam" id="PF00512">
    <property type="entry name" value="HisKA"/>
    <property type="match status" value="1"/>
</dbReference>
<sequence>MHNKPTSSLITKVVVFVLLLFGILLIVVNLVHQPTTLLQIILGLFIVTLAISSFFTFDLIRSIKDATNAVDRLSRGDNSVQPYDTNSAEVNGLSRMIIQLSRNLKLSQENLENQHNQLNGILAYMTDGVIATDRAGRVILANTAALHLLSTKTEIILTQTIAEALQIDNYFAFRDLLQRTPDISIDSENSFGEYVRLRVNFSIFRRETGDISGIVAVLHDVTESEKLEREQRSFVSNVSHELRTPLTTIKSYLETLQDGALSQPDLAHDFVSTTLNETNHMIQMVSDILDLSRMDLGRMKPQKEMVNMVAFLSHLVDRFKQVTNSDPTLSFHFETVFPKGQIWSEIDVSKMSQVVDNILTNAVKYSPDGGTVMISLSVTPSQLIIKIADEGMGIPAKDLPKIFDRFYRVDKARTHDAGGTGLGLAITYDIVKLHGGTIGVKSEEGIGTEFAIVLPYTPYTDEGDFENEFDDLEMEDDYTEDLVSKNEKKDNISYSEVFEDDYFNDVSLSLEKPVQESDEDIE</sequence>
<dbReference type="Pfam" id="PF00989">
    <property type="entry name" value="PAS"/>
    <property type="match status" value="1"/>
</dbReference>
<dbReference type="CDD" id="cd00130">
    <property type="entry name" value="PAS"/>
    <property type="match status" value="1"/>
</dbReference>
<feature type="domain" description="PAC" evidence="11">
    <location>
        <begin position="179"/>
        <end position="233"/>
    </location>
</feature>
<evidence type="ECO:0000256" key="4">
    <source>
        <dbReference type="ARBA" id="ARBA00022553"/>
    </source>
</evidence>
<dbReference type="NCBIfam" id="TIGR00229">
    <property type="entry name" value="sensory_box"/>
    <property type="match status" value="1"/>
</dbReference>
<dbReference type="InterPro" id="IPR000014">
    <property type="entry name" value="PAS"/>
</dbReference>
<feature type="transmembrane region" description="Helical" evidence="9">
    <location>
        <begin position="37"/>
        <end position="57"/>
    </location>
</feature>
<keyword evidence="4" id="KW-0597">Phosphoprotein</keyword>
<protein>
    <recommendedName>
        <fullName evidence="3">histidine kinase</fullName>
        <ecNumber evidence="3">2.7.13.3</ecNumber>
    </recommendedName>
</protein>
<dbReference type="Gene3D" id="6.10.340.10">
    <property type="match status" value="1"/>
</dbReference>
<dbReference type="SMART" id="SM00091">
    <property type="entry name" value="PAS"/>
    <property type="match status" value="1"/>
</dbReference>
<evidence type="ECO:0000256" key="8">
    <source>
        <dbReference type="ARBA" id="ARBA00023136"/>
    </source>
</evidence>
<proteinExistence type="predicted"/>
<dbReference type="PROSITE" id="PS50113">
    <property type="entry name" value="PAC"/>
    <property type="match status" value="1"/>
</dbReference>
<keyword evidence="7" id="KW-0902">Two-component regulatory system</keyword>
<keyword evidence="13" id="KW-1185">Reference proteome</keyword>
<gene>
    <name evidence="12" type="ORF">HNQ37_000556</name>
</gene>
<dbReference type="Proteomes" id="UP000562464">
    <property type="component" value="Unassembled WGS sequence"/>
</dbReference>
<comment type="caution">
    <text evidence="12">The sequence shown here is derived from an EMBL/GenBank/DDBJ whole genome shotgun (WGS) entry which is preliminary data.</text>
</comment>
<evidence type="ECO:0000256" key="6">
    <source>
        <dbReference type="ARBA" id="ARBA00022777"/>
    </source>
</evidence>
<dbReference type="Gene3D" id="1.10.287.130">
    <property type="match status" value="1"/>
</dbReference>
<dbReference type="PRINTS" id="PR00344">
    <property type="entry name" value="BCTRLSENSOR"/>
</dbReference>
<dbReference type="InterPro" id="IPR003661">
    <property type="entry name" value="HisK_dim/P_dom"/>
</dbReference>
<keyword evidence="8 9" id="KW-0472">Membrane</keyword>
<evidence type="ECO:0000256" key="7">
    <source>
        <dbReference type="ARBA" id="ARBA00023012"/>
    </source>
</evidence>
<dbReference type="GO" id="GO:0006355">
    <property type="term" value="P:regulation of DNA-templated transcription"/>
    <property type="evidence" value="ECO:0007669"/>
    <property type="project" value="InterPro"/>
</dbReference>
<dbReference type="EMBL" id="JACHHV010000006">
    <property type="protein sequence ID" value="MBB5887684.1"/>
    <property type="molecule type" value="Genomic_DNA"/>
</dbReference>
<dbReference type="Gene3D" id="3.30.565.10">
    <property type="entry name" value="Histidine kinase-like ATPase, C-terminal domain"/>
    <property type="match status" value="1"/>
</dbReference>
<dbReference type="RefSeq" id="WP_183539082.1">
    <property type="nucleotide sequence ID" value="NZ_JACHHV010000006.1"/>
</dbReference>
<dbReference type="CDD" id="cd00082">
    <property type="entry name" value="HisKA"/>
    <property type="match status" value="1"/>
</dbReference>
<dbReference type="PANTHER" id="PTHR45453:SF1">
    <property type="entry name" value="PHOSPHATE REGULON SENSOR PROTEIN PHOR"/>
    <property type="match status" value="1"/>
</dbReference>
<dbReference type="SUPFAM" id="SSF47384">
    <property type="entry name" value="Homodimeric domain of signal transducing histidine kinase"/>
    <property type="match status" value="1"/>
</dbReference>
<dbReference type="InterPro" id="IPR000700">
    <property type="entry name" value="PAS-assoc_C"/>
</dbReference>
<evidence type="ECO:0000256" key="5">
    <source>
        <dbReference type="ARBA" id="ARBA00022679"/>
    </source>
</evidence>
<dbReference type="FunFam" id="3.30.565.10:FF:000006">
    <property type="entry name" value="Sensor histidine kinase WalK"/>
    <property type="match status" value="1"/>
</dbReference>
<keyword evidence="5 12" id="KW-0808">Transferase</keyword>
<dbReference type="InterPro" id="IPR050351">
    <property type="entry name" value="BphY/WalK/GraS-like"/>
</dbReference>
<evidence type="ECO:0000256" key="1">
    <source>
        <dbReference type="ARBA" id="ARBA00000085"/>
    </source>
</evidence>
<dbReference type="CDD" id="cd00075">
    <property type="entry name" value="HATPase"/>
    <property type="match status" value="1"/>
</dbReference>
<dbReference type="PANTHER" id="PTHR45453">
    <property type="entry name" value="PHOSPHATE REGULON SENSOR PROTEIN PHOR"/>
    <property type="match status" value="1"/>
</dbReference>
<keyword evidence="6 12" id="KW-0418">Kinase</keyword>
<reference evidence="12 13" key="1">
    <citation type="submission" date="2020-08" db="EMBL/GenBank/DDBJ databases">
        <title>Genomic Encyclopedia of Type Strains, Phase IV (KMG-IV): sequencing the most valuable type-strain genomes for metagenomic binning, comparative biology and taxonomic classification.</title>
        <authorList>
            <person name="Goeker M."/>
        </authorList>
    </citation>
    <scope>NUCLEOTIDE SEQUENCE [LARGE SCALE GENOMIC DNA]</scope>
    <source>
        <strain evidence="12 13">DSM 14925</strain>
    </source>
</reference>
<name>A0A841C5R1_9LACT</name>
<dbReference type="EC" id="2.7.13.3" evidence="3"/>
<dbReference type="PROSITE" id="PS50109">
    <property type="entry name" value="HIS_KIN"/>
    <property type="match status" value="1"/>
</dbReference>
<evidence type="ECO:0000256" key="3">
    <source>
        <dbReference type="ARBA" id="ARBA00012438"/>
    </source>
</evidence>
<comment type="catalytic activity">
    <reaction evidence="1">
        <text>ATP + protein L-histidine = ADP + protein N-phospho-L-histidine.</text>
        <dbReference type="EC" id="2.7.13.3"/>
    </reaction>
</comment>
<dbReference type="SMART" id="SM00388">
    <property type="entry name" value="HisKA"/>
    <property type="match status" value="1"/>
</dbReference>
<dbReference type="GO" id="GO:0004721">
    <property type="term" value="F:phosphoprotein phosphatase activity"/>
    <property type="evidence" value="ECO:0007669"/>
    <property type="project" value="TreeGrafter"/>
</dbReference>
<evidence type="ECO:0000259" key="11">
    <source>
        <dbReference type="PROSITE" id="PS50113"/>
    </source>
</evidence>
<feature type="transmembrane region" description="Helical" evidence="9">
    <location>
        <begin position="9"/>
        <end position="31"/>
    </location>
</feature>
<evidence type="ECO:0000259" key="10">
    <source>
        <dbReference type="PROSITE" id="PS50109"/>
    </source>
</evidence>
<evidence type="ECO:0000256" key="2">
    <source>
        <dbReference type="ARBA" id="ARBA00004370"/>
    </source>
</evidence>
<dbReference type="InterPro" id="IPR003594">
    <property type="entry name" value="HATPase_dom"/>
</dbReference>
<dbReference type="SMART" id="SM00387">
    <property type="entry name" value="HATPase_c"/>
    <property type="match status" value="1"/>
</dbReference>
<dbReference type="SUPFAM" id="SSF55874">
    <property type="entry name" value="ATPase domain of HSP90 chaperone/DNA topoisomerase II/histidine kinase"/>
    <property type="match status" value="1"/>
</dbReference>
<dbReference type="InterPro" id="IPR036890">
    <property type="entry name" value="HATPase_C_sf"/>
</dbReference>
<accession>A0A841C5R1</accession>
<comment type="subcellular location">
    <subcellularLocation>
        <location evidence="2">Membrane</location>
    </subcellularLocation>
</comment>
<dbReference type="InterPro" id="IPR005467">
    <property type="entry name" value="His_kinase_dom"/>
</dbReference>
<dbReference type="InterPro" id="IPR013767">
    <property type="entry name" value="PAS_fold"/>
</dbReference>
<dbReference type="GO" id="GO:0005886">
    <property type="term" value="C:plasma membrane"/>
    <property type="evidence" value="ECO:0007669"/>
    <property type="project" value="TreeGrafter"/>
</dbReference>
<dbReference type="Gene3D" id="3.30.450.20">
    <property type="entry name" value="PAS domain"/>
    <property type="match status" value="1"/>
</dbReference>